<accession>A0ACB8ZS62</accession>
<reference evidence="1 2" key="2">
    <citation type="journal article" date="2022" name="Mol. Ecol. Resour.">
        <title>The genomes of chicory, endive, great burdock and yacon provide insights into Asteraceae paleo-polyploidization history and plant inulin production.</title>
        <authorList>
            <person name="Fan W."/>
            <person name="Wang S."/>
            <person name="Wang H."/>
            <person name="Wang A."/>
            <person name="Jiang F."/>
            <person name="Liu H."/>
            <person name="Zhao H."/>
            <person name="Xu D."/>
            <person name="Zhang Y."/>
        </authorList>
    </citation>
    <scope>NUCLEOTIDE SEQUENCE [LARGE SCALE GENOMIC DNA]</scope>
    <source>
        <strain evidence="2">cv. Punajuju</strain>
        <tissue evidence="1">Leaves</tissue>
    </source>
</reference>
<comment type="caution">
    <text evidence="1">The sequence shown here is derived from an EMBL/GenBank/DDBJ whole genome shotgun (WGS) entry which is preliminary data.</text>
</comment>
<organism evidence="1 2">
    <name type="scientific">Cichorium intybus</name>
    <name type="common">Chicory</name>
    <dbReference type="NCBI Taxonomy" id="13427"/>
    <lineage>
        <taxon>Eukaryota</taxon>
        <taxon>Viridiplantae</taxon>
        <taxon>Streptophyta</taxon>
        <taxon>Embryophyta</taxon>
        <taxon>Tracheophyta</taxon>
        <taxon>Spermatophyta</taxon>
        <taxon>Magnoliopsida</taxon>
        <taxon>eudicotyledons</taxon>
        <taxon>Gunneridae</taxon>
        <taxon>Pentapetalae</taxon>
        <taxon>asterids</taxon>
        <taxon>campanulids</taxon>
        <taxon>Asterales</taxon>
        <taxon>Asteraceae</taxon>
        <taxon>Cichorioideae</taxon>
        <taxon>Cichorieae</taxon>
        <taxon>Cichoriinae</taxon>
        <taxon>Cichorium</taxon>
    </lineage>
</organism>
<dbReference type="EMBL" id="CM042016">
    <property type="protein sequence ID" value="KAI3700166.1"/>
    <property type="molecule type" value="Genomic_DNA"/>
</dbReference>
<protein>
    <submittedName>
        <fullName evidence="1">Uncharacterized protein</fullName>
    </submittedName>
</protein>
<evidence type="ECO:0000313" key="1">
    <source>
        <dbReference type="EMBL" id="KAI3700166.1"/>
    </source>
</evidence>
<evidence type="ECO:0000313" key="2">
    <source>
        <dbReference type="Proteomes" id="UP001055811"/>
    </source>
</evidence>
<dbReference type="Proteomes" id="UP001055811">
    <property type="component" value="Linkage Group LG08"/>
</dbReference>
<keyword evidence="2" id="KW-1185">Reference proteome</keyword>
<name>A0ACB8ZS62_CICIN</name>
<proteinExistence type="predicted"/>
<sequence length="159" mass="18070">MASHVRRLLSKKESLWVKWIHSYRLCGRSFWDAPKKYGSGFAWRNILDMRDKIREYIVSQIGDGCSTSAWFDNWHPAGPLSNFLSVRDIHDAGFTPDTKVADLVLNGYWTVLRLMIKSKSGTLIPISFVRSAGTVRIPFPISSLNALSLLWFGMTSIMS</sequence>
<reference evidence="2" key="1">
    <citation type="journal article" date="2022" name="Mol. Ecol. Resour.">
        <title>The genomes of chicory, endive, great burdock and yacon provide insights into Asteraceae palaeo-polyploidization history and plant inulin production.</title>
        <authorList>
            <person name="Fan W."/>
            <person name="Wang S."/>
            <person name="Wang H."/>
            <person name="Wang A."/>
            <person name="Jiang F."/>
            <person name="Liu H."/>
            <person name="Zhao H."/>
            <person name="Xu D."/>
            <person name="Zhang Y."/>
        </authorList>
    </citation>
    <scope>NUCLEOTIDE SEQUENCE [LARGE SCALE GENOMIC DNA]</scope>
    <source>
        <strain evidence="2">cv. Punajuju</strain>
    </source>
</reference>
<gene>
    <name evidence="1" type="ORF">L2E82_44787</name>
</gene>